<evidence type="ECO:0000256" key="1">
    <source>
        <dbReference type="SAM" id="Phobius"/>
    </source>
</evidence>
<keyword evidence="1" id="KW-0472">Membrane</keyword>
<keyword evidence="1" id="KW-0812">Transmembrane</keyword>
<feature type="transmembrane region" description="Helical" evidence="1">
    <location>
        <begin position="21"/>
        <end position="44"/>
    </location>
</feature>
<keyword evidence="1" id="KW-1133">Transmembrane helix</keyword>
<gene>
    <name evidence="2" type="ORF">URODEC1_LOCUS38525</name>
</gene>
<evidence type="ECO:0000313" key="3">
    <source>
        <dbReference type="Proteomes" id="UP001497457"/>
    </source>
</evidence>
<feature type="transmembrane region" description="Helical" evidence="1">
    <location>
        <begin position="87"/>
        <end position="114"/>
    </location>
</feature>
<dbReference type="EMBL" id="OZ075127">
    <property type="protein sequence ID" value="CAL4950691.1"/>
    <property type="molecule type" value="Genomic_DNA"/>
</dbReference>
<dbReference type="AlphaFoldDB" id="A0ABC8YV02"/>
<proteinExistence type="predicted"/>
<dbReference type="PANTHER" id="PTHR34483">
    <property type="entry name" value="OS09G0129800 PROTEIN"/>
    <property type="match status" value="1"/>
</dbReference>
<organism evidence="2 3">
    <name type="scientific">Urochloa decumbens</name>
    <dbReference type="NCBI Taxonomy" id="240449"/>
    <lineage>
        <taxon>Eukaryota</taxon>
        <taxon>Viridiplantae</taxon>
        <taxon>Streptophyta</taxon>
        <taxon>Embryophyta</taxon>
        <taxon>Tracheophyta</taxon>
        <taxon>Spermatophyta</taxon>
        <taxon>Magnoliopsida</taxon>
        <taxon>Liliopsida</taxon>
        <taxon>Poales</taxon>
        <taxon>Poaceae</taxon>
        <taxon>PACMAD clade</taxon>
        <taxon>Panicoideae</taxon>
        <taxon>Panicodae</taxon>
        <taxon>Paniceae</taxon>
        <taxon>Melinidinae</taxon>
        <taxon>Urochloa</taxon>
    </lineage>
</organism>
<dbReference type="PANTHER" id="PTHR34483:SF5">
    <property type="entry name" value="TRANSMEMBRANE PROTEIN"/>
    <property type="match status" value="1"/>
</dbReference>
<feature type="transmembrane region" description="Helical" evidence="1">
    <location>
        <begin position="233"/>
        <end position="254"/>
    </location>
</feature>
<feature type="transmembrane region" description="Helical" evidence="1">
    <location>
        <begin position="266"/>
        <end position="292"/>
    </location>
</feature>
<feature type="transmembrane region" description="Helical" evidence="1">
    <location>
        <begin position="175"/>
        <end position="201"/>
    </location>
</feature>
<accession>A0ABC8YV02</accession>
<keyword evidence="3" id="KW-1185">Reference proteome</keyword>
<name>A0ABC8YV02_9POAL</name>
<dbReference type="Proteomes" id="UP001497457">
    <property type="component" value="Chromosome 17b"/>
</dbReference>
<sequence length="312" mass="33150">MAAGKTSIVFKTLKHGALLPAGNRILFPAVFALAVAYTSLLLLVNDLAVQPAADKLLLDVIATFHSNGTPDEYALLLQDLGNDAWDLAWAGTACLLLDATAGSAVWIVALLEAVWTFADETQLGKDRARLEGPALAVAFVYALQITYVIMLLAATAALLAHLLVKGPNPLLLLGWLVRAAAAVFHVYLTFLYALGFLVAVAEPRRRARRPRRGAGAVVRAWRLLRGRRRRRRAALLLAVVGALAAACSRVQALARARAHSGPASGLLLGFLYAAAVAAAKLFAVCAITAFYYECRQGDDDAANTELIGGSVL</sequence>
<protein>
    <submittedName>
        <fullName evidence="2">Uncharacterized protein</fullName>
    </submittedName>
</protein>
<feature type="transmembrane region" description="Helical" evidence="1">
    <location>
        <begin position="135"/>
        <end position="163"/>
    </location>
</feature>
<reference evidence="2" key="1">
    <citation type="submission" date="2024-10" db="EMBL/GenBank/DDBJ databases">
        <authorList>
            <person name="Ryan C."/>
        </authorList>
    </citation>
    <scope>NUCLEOTIDE SEQUENCE [LARGE SCALE GENOMIC DNA]</scope>
</reference>
<evidence type="ECO:0000313" key="2">
    <source>
        <dbReference type="EMBL" id="CAL4950691.1"/>
    </source>
</evidence>